<dbReference type="EC" id="2.4.1.-" evidence="5"/>
<protein>
    <recommendedName>
        <fullName evidence="5">Glycosyltransferase</fullName>
        <ecNumber evidence="5">2.4.1.-</ecNumber>
    </recommendedName>
</protein>
<dbReference type="PROSITE" id="PS00375">
    <property type="entry name" value="UDPGT"/>
    <property type="match status" value="1"/>
</dbReference>
<dbReference type="KEGG" id="egr:104433744"/>
<proteinExistence type="inferred from homology"/>
<evidence type="ECO:0000256" key="5">
    <source>
        <dbReference type="RuleBase" id="RU362057"/>
    </source>
</evidence>
<dbReference type="Pfam" id="PF00201">
    <property type="entry name" value="UDPGT"/>
    <property type="match status" value="1"/>
</dbReference>
<comment type="similarity">
    <text evidence="1 4">Belongs to the UDP-glycosyltransferase family.</text>
</comment>
<dbReference type="Gramene" id="KCW88550">
    <property type="protein sequence ID" value="KCW88550"/>
    <property type="gene ID" value="EUGRSUZ_A00926"/>
</dbReference>
<evidence type="ECO:0000256" key="4">
    <source>
        <dbReference type="RuleBase" id="RU003718"/>
    </source>
</evidence>
<dbReference type="CDD" id="cd03784">
    <property type="entry name" value="GT1_Gtf-like"/>
    <property type="match status" value="1"/>
</dbReference>
<evidence type="ECO:0000256" key="2">
    <source>
        <dbReference type="ARBA" id="ARBA00022676"/>
    </source>
</evidence>
<name>A0A059DE99_EUCGR</name>
<dbReference type="OMA" id="PYMPACL"/>
<dbReference type="GO" id="GO:0035251">
    <property type="term" value="F:UDP-glucosyltransferase activity"/>
    <property type="evidence" value="ECO:0007669"/>
    <property type="project" value="InterPro"/>
</dbReference>
<dbReference type="InterPro" id="IPR050481">
    <property type="entry name" value="UDP-glycosyltransf_plant"/>
</dbReference>
<keyword evidence="3 4" id="KW-0808">Transferase</keyword>
<accession>A0A059DE99</accession>
<dbReference type="InParanoid" id="A0A059DE99"/>
<dbReference type="OrthoDB" id="5835829at2759"/>
<dbReference type="EMBL" id="KK198753">
    <property type="protein sequence ID" value="KCW88550.1"/>
    <property type="molecule type" value="Genomic_DNA"/>
</dbReference>
<sequence length="473" mass="52597">MSAKSELVFIPSPGLGHLVSMVETAKLLVDRDDRLSLTVLIMKFPFDSEIDSYIESLTASVAARIRFVLLPRQSHSPTTSGMAFLHHFVESHKANVREAVAELSVRGSPRLAGLVLDMICTSMIDVAVEFGIPSYMFFTSGAGILGVMLHLQSLRDEQHMDPTRLKGSDAELDFPGLANPLPAAKFLPLEVFMEEDCRIFLDFALRYRETKGILVNTFAELEPRAMDALPSLGAPAVYSVGPILNITDESKKGFEILDWLDQQPNASVVFLCFGSRGYFDEHQAKEIAHALEQSRYRFLWSLRQPPAKGKQEAPRDYVDPAEVLPEGFLNRTAGVGRVIGWAPQVAVLAHPAIGGFVSHCGWNSTLESIWFGVPVAAWPQYAEQQFNAFQLVRELGLAVEIKMDYRRDLVKGSDGVVKANEIERGIRKLMEGEEAGERRKKVKEVSEKSRKVLMEGGSSYLCMARFIEDVCSQ</sequence>
<dbReference type="FunCoup" id="A0A059DE99">
    <property type="interactions" value="566"/>
</dbReference>
<gene>
    <name evidence="6" type="ORF">EUGRSUZ_A00926</name>
</gene>
<dbReference type="AlphaFoldDB" id="A0A059DE99"/>
<dbReference type="eggNOG" id="KOG1192">
    <property type="taxonomic scope" value="Eukaryota"/>
</dbReference>
<organism evidence="6">
    <name type="scientific">Eucalyptus grandis</name>
    <name type="common">Flooded gum</name>
    <dbReference type="NCBI Taxonomy" id="71139"/>
    <lineage>
        <taxon>Eukaryota</taxon>
        <taxon>Viridiplantae</taxon>
        <taxon>Streptophyta</taxon>
        <taxon>Embryophyta</taxon>
        <taxon>Tracheophyta</taxon>
        <taxon>Spermatophyta</taxon>
        <taxon>Magnoliopsida</taxon>
        <taxon>eudicotyledons</taxon>
        <taxon>Gunneridae</taxon>
        <taxon>Pentapetalae</taxon>
        <taxon>rosids</taxon>
        <taxon>malvids</taxon>
        <taxon>Myrtales</taxon>
        <taxon>Myrtaceae</taxon>
        <taxon>Myrtoideae</taxon>
        <taxon>Eucalypteae</taxon>
        <taxon>Eucalyptus</taxon>
    </lineage>
</organism>
<keyword evidence="2 4" id="KW-0328">Glycosyltransferase</keyword>
<dbReference type="InterPro" id="IPR035595">
    <property type="entry name" value="UDP_glycos_trans_CS"/>
</dbReference>
<dbReference type="InterPro" id="IPR002213">
    <property type="entry name" value="UDP_glucos_trans"/>
</dbReference>
<dbReference type="FunFam" id="3.40.50.2000:FF:000056">
    <property type="entry name" value="Glycosyltransferase"/>
    <property type="match status" value="1"/>
</dbReference>
<dbReference type="FunFam" id="3.40.50.2000:FF:000080">
    <property type="entry name" value="Glycosyltransferase"/>
    <property type="match status" value="1"/>
</dbReference>
<evidence type="ECO:0000313" key="6">
    <source>
        <dbReference type="EMBL" id="KCW88550.1"/>
    </source>
</evidence>
<reference evidence="6" key="1">
    <citation type="submission" date="2013-07" db="EMBL/GenBank/DDBJ databases">
        <title>The genome of Eucalyptus grandis.</title>
        <authorList>
            <person name="Schmutz J."/>
            <person name="Hayes R."/>
            <person name="Myburg A."/>
            <person name="Tuskan G."/>
            <person name="Grattapaglia D."/>
            <person name="Rokhsar D.S."/>
        </authorList>
    </citation>
    <scope>NUCLEOTIDE SEQUENCE</scope>
    <source>
        <tissue evidence="6">Leaf extractions</tissue>
    </source>
</reference>
<evidence type="ECO:0000256" key="1">
    <source>
        <dbReference type="ARBA" id="ARBA00009995"/>
    </source>
</evidence>
<dbReference type="SUPFAM" id="SSF53756">
    <property type="entry name" value="UDP-Glycosyltransferase/glycogen phosphorylase"/>
    <property type="match status" value="1"/>
</dbReference>
<dbReference type="Gene3D" id="3.40.50.2000">
    <property type="entry name" value="Glycogen Phosphorylase B"/>
    <property type="match status" value="2"/>
</dbReference>
<evidence type="ECO:0000256" key="3">
    <source>
        <dbReference type="ARBA" id="ARBA00022679"/>
    </source>
</evidence>
<dbReference type="PANTHER" id="PTHR48048">
    <property type="entry name" value="GLYCOSYLTRANSFERASE"/>
    <property type="match status" value="1"/>
</dbReference>
<dbReference type="PANTHER" id="PTHR48048:SF45">
    <property type="entry name" value="GLYCOSYLTRANSFERASE"/>
    <property type="match status" value="1"/>
</dbReference>